<evidence type="ECO:0000256" key="5">
    <source>
        <dbReference type="ARBA" id="ARBA00023163"/>
    </source>
</evidence>
<proteinExistence type="inferred from homology"/>
<dbReference type="InterPro" id="IPR051446">
    <property type="entry name" value="HTH_trans_reg/aminotransferase"/>
</dbReference>
<dbReference type="GO" id="GO:0030170">
    <property type="term" value="F:pyridoxal phosphate binding"/>
    <property type="evidence" value="ECO:0007669"/>
    <property type="project" value="InterPro"/>
</dbReference>
<dbReference type="Gene3D" id="1.10.10.10">
    <property type="entry name" value="Winged helix-like DNA-binding domain superfamily/Winged helix DNA-binding domain"/>
    <property type="match status" value="1"/>
</dbReference>
<keyword evidence="5" id="KW-0804">Transcription</keyword>
<dbReference type="Proteomes" id="UP000620366">
    <property type="component" value="Unassembled WGS sequence"/>
</dbReference>
<dbReference type="GO" id="GO:0003677">
    <property type="term" value="F:DNA binding"/>
    <property type="evidence" value="ECO:0007669"/>
    <property type="project" value="UniProtKB-KW"/>
</dbReference>
<dbReference type="SUPFAM" id="SSF46785">
    <property type="entry name" value="Winged helix' DNA-binding domain"/>
    <property type="match status" value="1"/>
</dbReference>
<accession>A0A926DD81</accession>
<evidence type="ECO:0000259" key="6">
    <source>
        <dbReference type="PROSITE" id="PS50949"/>
    </source>
</evidence>
<dbReference type="Pfam" id="PF00392">
    <property type="entry name" value="GntR"/>
    <property type="match status" value="1"/>
</dbReference>
<gene>
    <name evidence="7" type="ORF">H8695_03175</name>
</gene>
<evidence type="ECO:0000313" key="8">
    <source>
        <dbReference type="Proteomes" id="UP000620366"/>
    </source>
</evidence>
<dbReference type="CDD" id="cd07377">
    <property type="entry name" value="WHTH_GntR"/>
    <property type="match status" value="1"/>
</dbReference>
<feature type="domain" description="HTH gntR-type" evidence="6">
    <location>
        <begin position="14"/>
        <end position="82"/>
    </location>
</feature>
<name>A0A926DD81_9FIRM</name>
<dbReference type="InterPro" id="IPR004839">
    <property type="entry name" value="Aminotransferase_I/II_large"/>
</dbReference>
<dbReference type="Pfam" id="PF00155">
    <property type="entry name" value="Aminotran_1_2"/>
    <property type="match status" value="1"/>
</dbReference>
<dbReference type="PANTHER" id="PTHR46577:SF1">
    <property type="entry name" value="HTH-TYPE TRANSCRIPTIONAL REGULATORY PROTEIN GABR"/>
    <property type="match status" value="1"/>
</dbReference>
<keyword evidence="3" id="KW-0805">Transcription regulation</keyword>
<evidence type="ECO:0000256" key="4">
    <source>
        <dbReference type="ARBA" id="ARBA00023125"/>
    </source>
</evidence>
<comment type="caution">
    <text evidence="7">The sequence shown here is derived from an EMBL/GenBank/DDBJ whole genome shotgun (WGS) entry which is preliminary data.</text>
</comment>
<organism evidence="7 8">
    <name type="scientific">Feifania hominis</name>
    <dbReference type="NCBI Taxonomy" id="2763660"/>
    <lineage>
        <taxon>Bacteria</taxon>
        <taxon>Bacillati</taxon>
        <taxon>Bacillota</taxon>
        <taxon>Clostridia</taxon>
        <taxon>Eubacteriales</taxon>
        <taxon>Feifaniaceae</taxon>
        <taxon>Feifania</taxon>
    </lineage>
</organism>
<evidence type="ECO:0000313" key="7">
    <source>
        <dbReference type="EMBL" id="MBC8535692.1"/>
    </source>
</evidence>
<dbReference type="GO" id="GO:0008483">
    <property type="term" value="F:transaminase activity"/>
    <property type="evidence" value="ECO:0007669"/>
    <property type="project" value="UniProtKB-KW"/>
</dbReference>
<keyword evidence="8" id="KW-1185">Reference proteome</keyword>
<dbReference type="Gene3D" id="3.40.640.10">
    <property type="entry name" value="Type I PLP-dependent aspartate aminotransferase-like (Major domain)"/>
    <property type="match status" value="1"/>
</dbReference>
<reference evidence="7" key="1">
    <citation type="submission" date="2020-08" db="EMBL/GenBank/DDBJ databases">
        <title>Genome public.</title>
        <authorList>
            <person name="Liu C."/>
            <person name="Sun Q."/>
        </authorList>
    </citation>
    <scope>NUCLEOTIDE SEQUENCE</scope>
    <source>
        <strain evidence="7">BX7</strain>
    </source>
</reference>
<evidence type="ECO:0000256" key="1">
    <source>
        <dbReference type="ARBA" id="ARBA00005384"/>
    </source>
</evidence>
<dbReference type="InterPro" id="IPR015424">
    <property type="entry name" value="PyrdxlP-dep_Trfase"/>
</dbReference>
<dbReference type="SMART" id="SM00345">
    <property type="entry name" value="HTH_GNTR"/>
    <property type="match status" value="1"/>
</dbReference>
<protein>
    <submittedName>
        <fullName evidence="7">PLP-dependent aminotransferase family protein</fullName>
    </submittedName>
</protein>
<dbReference type="InterPro" id="IPR015421">
    <property type="entry name" value="PyrdxlP-dep_Trfase_major"/>
</dbReference>
<dbReference type="EMBL" id="JACRSP010000001">
    <property type="protein sequence ID" value="MBC8535692.1"/>
    <property type="molecule type" value="Genomic_DNA"/>
</dbReference>
<dbReference type="PANTHER" id="PTHR46577">
    <property type="entry name" value="HTH-TYPE TRANSCRIPTIONAL REGULATORY PROTEIN GABR"/>
    <property type="match status" value="1"/>
</dbReference>
<dbReference type="AlphaFoldDB" id="A0A926DD81"/>
<dbReference type="SUPFAM" id="SSF53383">
    <property type="entry name" value="PLP-dependent transferases"/>
    <property type="match status" value="1"/>
</dbReference>
<evidence type="ECO:0000256" key="2">
    <source>
        <dbReference type="ARBA" id="ARBA00022898"/>
    </source>
</evidence>
<sequence>MNALTMKLERSSRSPLYLQIYQNIVGEIRRGNLAEGEKLPSKRELSAHLGVSLNTIETAYEMLSVEGYVEPKPKSGFYVRRVDRLPETGEAPSGAVWQKREPERTYRYSLATNRVDTSAFPYATWAKLVKEIVYHNEELLNHGDRRGDEPLRAAIAKYLHEYRGVRCTPDQVVVGAGMEYLLGLVCGLFGERPVFAFENPCYDKFCRVIENSGGICRFADVDREGMSPRSLAQTGASVAYLTPSHQFPLGVTMPIGRRMELLAWANSALQRYLIEDDYDSEFRYGSRPIPAMQGLDHSGRVLYISTFSRSLAPSMRIAYMVLPPELLRRYEQRYRPYSATVSRFEQHTLCRFMEDGHLGRHLGRMRNRYRVRLERILAQLEQAPFRGVCSVSGESAGLHFLLRVKNGMTERELIDSAAQQGVLVRGLGEYYLDSGATNREPTLVIGYAGLADGDVPQAFACLARAWFTREKST</sequence>
<dbReference type="PROSITE" id="PS50949">
    <property type="entry name" value="HTH_GNTR"/>
    <property type="match status" value="1"/>
</dbReference>
<dbReference type="RefSeq" id="WP_249299421.1">
    <property type="nucleotide sequence ID" value="NZ_JACRSP010000001.1"/>
</dbReference>
<dbReference type="CDD" id="cd00609">
    <property type="entry name" value="AAT_like"/>
    <property type="match status" value="1"/>
</dbReference>
<keyword evidence="2" id="KW-0663">Pyridoxal phosphate</keyword>
<keyword evidence="7" id="KW-0032">Aminotransferase</keyword>
<keyword evidence="4" id="KW-0238">DNA-binding</keyword>
<dbReference type="GO" id="GO:0003700">
    <property type="term" value="F:DNA-binding transcription factor activity"/>
    <property type="evidence" value="ECO:0007669"/>
    <property type="project" value="InterPro"/>
</dbReference>
<evidence type="ECO:0000256" key="3">
    <source>
        <dbReference type="ARBA" id="ARBA00023015"/>
    </source>
</evidence>
<dbReference type="InterPro" id="IPR036388">
    <property type="entry name" value="WH-like_DNA-bd_sf"/>
</dbReference>
<keyword evidence="7" id="KW-0808">Transferase</keyword>
<dbReference type="InterPro" id="IPR000524">
    <property type="entry name" value="Tscrpt_reg_HTH_GntR"/>
</dbReference>
<dbReference type="InterPro" id="IPR036390">
    <property type="entry name" value="WH_DNA-bd_sf"/>
</dbReference>
<comment type="similarity">
    <text evidence="1">In the C-terminal section; belongs to the class-I pyridoxal-phosphate-dependent aminotransferase family.</text>
</comment>